<evidence type="ECO:0000313" key="7">
    <source>
        <dbReference type="Proteomes" id="UP000275846"/>
    </source>
</evidence>
<protein>
    <submittedName>
        <fullName evidence="8">Transmembrane protein 151B</fullName>
    </submittedName>
</protein>
<accession>A0A183SD11</accession>
<evidence type="ECO:0000256" key="1">
    <source>
        <dbReference type="ARBA" id="ARBA00004141"/>
    </source>
</evidence>
<keyword evidence="3" id="KW-0812">Transmembrane</keyword>
<comment type="similarity">
    <text evidence="2">Belongs to the TMEM151 family.</text>
</comment>
<organism evidence="8">
    <name type="scientific">Schistocephalus solidus</name>
    <name type="common">Tapeworm</name>
    <dbReference type="NCBI Taxonomy" id="70667"/>
    <lineage>
        <taxon>Eukaryota</taxon>
        <taxon>Metazoa</taxon>
        <taxon>Spiralia</taxon>
        <taxon>Lophotrochozoa</taxon>
        <taxon>Platyhelminthes</taxon>
        <taxon>Cestoda</taxon>
        <taxon>Eucestoda</taxon>
        <taxon>Diphyllobothriidea</taxon>
        <taxon>Diphyllobothriidae</taxon>
        <taxon>Schistocephalus</taxon>
    </lineage>
</organism>
<dbReference type="OrthoDB" id="190434at2759"/>
<evidence type="ECO:0000313" key="6">
    <source>
        <dbReference type="EMBL" id="VDL88494.1"/>
    </source>
</evidence>
<dbReference type="Proteomes" id="UP000275846">
    <property type="component" value="Unassembled WGS sequence"/>
</dbReference>
<keyword evidence="4" id="KW-1133">Transmembrane helix</keyword>
<reference evidence="6 7" key="2">
    <citation type="submission" date="2018-11" db="EMBL/GenBank/DDBJ databases">
        <authorList>
            <consortium name="Pathogen Informatics"/>
        </authorList>
    </citation>
    <scope>NUCLEOTIDE SEQUENCE [LARGE SCALE GENOMIC DNA]</scope>
    <source>
        <strain evidence="6 7">NST_G2</strain>
    </source>
</reference>
<dbReference type="PANTHER" id="PTHR31893:SF5">
    <property type="entry name" value="TRANSMEMBRANE PROTEIN 151 HOMOLOG"/>
    <property type="match status" value="1"/>
</dbReference>
<evidence type="ECO:0000313" key="8">
    <source>
        <dbReference type="WBParaSite" id="SSLN_0000217901-mRNA-1"/>
    </source>
</evidence>
<comment type="subcellular location">
    <subcellularLocation>
        <location evidence="1">Membrane</location>
        <topology evidence="1">Multi-pass membrane protein</topology>
    </subcellularLocation>
</comment>
<sequence>MSLPYSICLRKCQLISTDLRESKALLAQKDRFPREQPSIKTLNTTAIDGGYAAAQTFTPAYCQPVHYCLMASLLTMFYLVYLLECWNCQSRQSLTAALNLDDVAARIRRAVSEEPTLWWIAFSYHFVRRVFREGACKRMLDVRLCQYHHCRPKYVETTRLQLSPGTESSLSILPEAVRRQPPSSPRACHVMSATLQTCAYDRVITHVRQCFLDAKAVGGWEDQSPAICWTVNKPATNVTFSKEFAFSSETCRLRYEELRRRFEQRQETKDDFLEIKEGFQLANESEIPPSVLLFPDKEHAPIFMRPKFFLLASLLLVSWPLRLLIYSQTAILHYSFRKIIGQSPGSCSSAESNSQLQTPTQHICLRNAYEACGRQTEINEGTVLEDRASKGSALLKHSRYPAWSDTDDELLSIDIRFNPSASFGTSTDEGNN</sequence>
<gene>
    <name evidence="6" type="ORF">SSLN_LOCUS2109</name>
</gene>
<dbReference type="InterPro" id="IPR026767">
    <property type="entry name" value="Tmem151"/>
</dbReference>
<proteinExistence type="inferred from homology"/>
<evidence type="ECO:0000256" key="4">
    <source>
        <dbReference type="ARBA" id="ARBA00022989"/>
    </source>
</evidence>
<evidence type="ECO:0000256" key="5">
    <source>
        <dbReference type="ARBA" id="ARBA00023136"/>
    </source>
</evidence>
<dbReference type="EMBL" id="UYSU01032171">
    <property type="protein sequence ID" value="VDL88494.1"/>
    <property type="molecule type" value="Genomic_DNA"/>
</dbReference>
<dbReference type="AlphaFoldDB" id="A0A183SD11"/>
<reference evidence="8" key="1">
    <citation type="submission" date="2016-06" db="UniProtKB">
        <authorList>
            <consortium name="WormBaseParasite"/>
        </authorList>
    </citation>
    <scope>IDENTIFICATION</scope>
</reference>
<keyword evidence="7" id="KW-1185">Reference proteome</keyword>
<keyword evidence="5" id="KW-0472">Membrane</keyword>
<dbReference type="Pfam" id="PF14857">
    <property type="entry name" value="TMEM151"/>
    <property type="match status" value="2"/>
</dbReference>
<evidence type="ECO:0000256" key="2">
    <source>
        <dbReference type="ARBA" id="ARBA00009583"/>
    </source>
</evidence>
<name>A0A183SD11_SCHSO</name>
<dbReference type="GO" id="GO:0016020">
    <property type="term" value="C:membrane"/>
    <property type="evidence" value="ECO:0007669"/>
    <property type="project" value="UniProtKB-SubCell"/>
</dbReference>
<dbReference type="WBParaSite" id="SSLN_0000217901-mRNA-1">
    <property type="protein sequence ID" value="SSLN_0000217901-mRNA-1"/>
    <property type="gene ID" value="SSLN_0000217901"/>
</dbReference>
<dbReference type="PANTHER" id="PTHR31893">
    <property type="entry name" value="TRANSMEMBRANE PROTEIN 151 HOMOLOG"/>
    <property type="match status" value="1"/>
</dbReference>
<evidence type="ECO:0000256" key="3">
    <source>
        <dbReference type="ARBA" id="ARBA00022692"/>
    </source>
</evidence>